<keyword evidence="6 14" id="KW-0418">Kinase</keyword>
<dbReference type="Pfam" id="PF00454">
    <property type="entry name" value="PI3_PI4_kinase"/>
    <property type="match status" value="1"/>
</dbReference>
<evidence type="ECO:0000256" key="2">
    <source>
        <dbReference type="ARBA" id="ARBA00014619"/>
    </source>
</evidence>
<dbReference type="STRING" id="1198029.A0A1U7LTN3"/>
<dbReference type="Gene3D" id="3.30.1010.10">
    <property type="entry name" value="Phosphatidylinositol 3-kinase Catalytic Subunit, Chain A, domain 4"/>
    <property type="match status" value="1"/>
</dbReference>
<dbReference type="AlphaFoldDB" id="A0A1U7LTN3"/>
<evidence type="ECO:0000256" key="5">
    <source>
        <dbReference type="ARBA" id="ARBA00022679"/>
    </source>
</evidence>
<comment type="caution">
    <text evidence="14">The sequence shown here is derived from an EMBL/GenBank/DDBJ whole genome shotgun (WGS) entry which is preliminary data.</text>
</comment>
<proteinExistence type="inferred from homology"/>
<keyword evidence="5" id="KW-0808">Transferase</keyword>
<dbReference type="PANTHER" id="PTHR37079">
    <property type="entry name" value="SERINE/THREONINE-PROTEIN KINASE ATM"/>
    <property type="match status" value="1"/>
</dbReference>
<organism evidence="14 15">
    <name type="scientific">Neolecta irregularis (strain DAH-3)</name>
    <dbReference type="NCBI Taxonomy" id="1198029"/>
    <lineage>
        <taxon>Eukaryota</taxon>
        <taxon>Fungi</taxon>
        <taxon>Dikarya</taxon>
        <taxon>Ascomycota</taxon>
        <taxon>Taphrinomycotina</taxon>
        <taxon>Neolectales</taxon>
        <taxon>Neolectaceae</taxon>
        <taxon>Neolecta</taxon>
    </lineage>
</organism>
<comment type="catalytic activity">
    <reaction evidence="11">
        <text>L-threonyl-[protein] + ATP = O-phospho-L-threonyl-[protein] + ADP + H(+)</text>
        <dbReference type="Rhea" id="RHEA:46608"/>
        <dbReference type="Rhea" id="RHEA-COMP:11060"/>
        <dbReference type="Rhea" id="RHEA-COMP:11605"/>
        <dbReference type="ChEBI" id="CHEBI:15378"/>
        <dbReference type="ChEBI" id="CHEBI:30013"/>
        <dbReference type="ChEBI" id="CHEBI:30616"/>
        <dbReference type="ChEBI" id="CHEBI:61977"/>
        <dbReference type="ChEBI" id="CHEBI:456216"/>
        <dbReference type="EC" id="2.7.11.1"/>
    </reaction>
</comment>
<evidence type="ECO:0000313" key="14">
    <source>
        <dbReference type="EMBL" id="OLL25989.1"/>
    </source>
</evidence>
<evidence type="ECO:0000256" key="1">
    <source>
        <dbReference type="ARBA" id="ARBA00010769"/>
    </source>
</evidence>
<reference evidence="14 15" key="1">
    <citation type="submission" date="2016-04" db="EMBL/GenBank/DDBJ databases">
        <title>Evolutionary innovation and constraint leading to complex multicellularity in the Ascomycota.</title>
        <authorList>
            <person name="Cisse O."/>
            <person name="Nguyen A."/>
            <person name="Hewitt D.A."/>
            <person name="Jedd G."/>
            <person name="Stajich J.E."/>
        </authorList>
    </citation>
    <scope>NUCLEOTIDE SEQUENCE [LARGE SCALE GENOMIC DNA]</scope>
    <source>
        <strain evidence="14 15">DAH-3</strain>
    </source>
</reference>
<evidence type="ECO:0000256" key="8">
    <source>
        <dbReference type="ARBA" id="ARBA00030222"/>
    </source>
</evidence>
<evidence type="ECO:0000256" key="6">
    <source>
        <dbReference type="ARBA" id="ARBA00022777"/>
    </source>
</evidence>
<dbReference type="SMART" id="SM00146">
    <property type="entry name" value="PI3Kc"/>
    <property type="match status" value="1"/>
</dbReference>
<dbReference type="PANTHER" id="PTHR37079:SF4">
    <property type="entry name" value="SERINE_THREONINE-PROTEIN KINASE ATM"/>
    <property type="match status" value="1"/>
</dbReference>
<dbReference type="GO" id="GO:0006974">
    <property type="term" value="P:DNA damage response"/>
    <property type="evidence" value="ECO:0007669"/>
    <property type="project" value="InterPro"/>
</dbReference>
<dbReference type="InterPro" id="IPR000403">
    <property type="entry name" value="PI3/4_kinase_cat_dom"/>
</dbReference>
<dbReference type="InterPro" id="IPR014009">
    <property type="entry name" value="PIK_FAT"/>
</dbReference>
<dbReference type="InterPro" id="IPR011009">
    <property type="entry name" value="Kinase-like_dom_sf"/>
</dbReference>
<keyword evidence="15" id="KW-1185">Reference proteome</keyword>
<sequence>MRTGAICGYLENALNELNQGKCQWGELFYTYAEICSSQYEQPEFNDEMKHAQEIFLKKDIEVQALKASYLRNTDDIELKRRFYIANKMRNSDSQELSRLQQRSRNYLETAIRMYLECLKICDDFDDCIFRLCALWLSKYDQTLDSYCYTKFRDVASHKFIRIFNQLSSRLDIQQGLFQEVLVQLLTRVVAEHPFHTIYAVFAIQNMTSSSNAAYDTSPVNRSRSQAAKFLLDGFSQINSSMASLRSRVERLVKSYIDLGVIKPNTQGQSIKLPENKHRVLFKDLPRWKFPNPTSKIPISITKNYAQMPIIQNIDPNVKVASGNSKPLVFKVLDSDGIWHRQIVKNGDDLRQDSVMEQVFDEVNIVLQRRRETRYRSLTIKTYVVVPLYPRGGLIQWVDNTTALKEYLNSRHHKYYKHDLKFIKCHELVGNAQGAQRIKAFKNVLENFHPVMNHLFLEDYTDPEVWFSTRVRYARSLAIISIVGEIIGLGDRHGFNILFDQQTGEVVNIDLGIAFEKVACVQMYWLDSTRAKRCLYPRWSRSD</sequence>
<evidence type="ECO:0000256" key="9">
    <source>
        <dbReference type="ARBA" id="ARBA00031460"/>
    </source>
</evidence>
<evidence type="ECO:0000259" key="12">
    <source>
        <dbReference type="PROSITE" id="PS50290"/>
    </source>
</evidence>
<evidence type="ECO:0000256" key="11">
    <source>
        <dbReference type="ARBA" id="ARBA00047899"/>
    </source>
</evidence>
<dbReference type="EMBL" id="LXFE01000257">
    <property type="protein sequence ID" value="OLL25989.1"/>
    <property type="molecule type" value="Genomic_DNA"/>
</dbReference>
<evidence type="ECO:0000259" key="13">
    <source>
        <dbReference type="PROSITE" id="PS51189"/>
    </source>
</evidence>
<gene>
    <name evidence="14" type="ORF">NEOLI_000162</name>
</gene>
<name>A0A1U7LTN3_NEOID</name>
<feature type="domain" description="PI3K/PI4K catalytic" evidence="12">
    <location>
        <begin position="313"/>
        <end position="542"/>
    </location>
</feature>
<evidence type="ECO:0000256" key="4">
    <source>
        <dbReference type="ARBA" id="ARBA00022527"/>
    </source>
</evidence>
<keyword evidence="4" id="KW-0723">Serine/threonine-protein kinase</keyword>
<dbReference type="PROSITE" id="PS51189">
    <property type="entry name" value="FAT"/>
    <property type="match status" value="1"/>
</dbReference>
<dbReference type="OMA" id="FIKCHEL"/>
<dbReference type="InterPro" id="IPR038980">
    <property type="entry name" value="ATM_plant"/>
</dbReference>
<dbReference type="Gene3D" id="1.10.1070.11">
    <property type="entry name" value="Phosphatidylinositol 3-/4-kinase, catalytic domain"/>
    <property type="match status" value="1"/>
</dbReference>
<dbReference type="PROSITE" id="PS00915">
    <property type="entry name" value="PI3_4_KINASE_1"/>
    <property type="match status" value="1"/>
</dbReference>
<accession>A0A1U7LTN3</accession>
<dbReference type="Proteomes" id="UP000186594">
    <property type="component" value="Unassembled WGS sequence"/>
</dbReference>
<protein>
    <recommendedName>
        <fullName evidence="2">Serine/threonine-protein kinase TEL1</fullName>
    </recommendedName>
    <alternativeName>
        <fullName evidence="7">ATM homolog</fullName>
    </alternativeName>
    <alternativeName>
        <fullName evidence="9 10">DNA-damage checkpoint kinase TEL1</fullName>
    </alternativeName>
    <alternativeName>
        <fullName evidence="3">Serine/threonine-protein kinase tel1</fullName>
    </alternativeName>
    <alternativeName>
        <fullName evidence="8">Telomere length regulation protein 1</fullName>
    </alternativeName>
</protein>
<evidence type="ECO:0000313" key="15">
    <source>
        <dbReference type="Proteomes" id="UP000186594"/>
    </source>
</evidence>
<evidence type="ECO:0000256" key="7">
    <source>
        <dbReference type="ARBA" id="ARBA00030020"/>
    </source>
</evidence>
<feature type="domain" description="FAT" evidence="13">
    <location>
        <begin position="1"/>
        <end position="206"/>
    </location>
</feature>
<evidence type="ECO:0000256" key="3">
    <source>
        <dbReference type="ARBA" id="ARBA00020288"/>
    </source>
</evidence>
<dbReference type="OrthoDB" id="381190at2759"/>
<dbReference type="InterPro" id="IPR018936">
    <property type="entry name" value="PI3/4_kinase_CS"/>
</dbReference>
<comment type="similarity">
    <text evidence="1">Belongs to the PI3/PI4-kinase family. ATM subfamily.</text>
</comment>
<dbReference type="PROSITE" id="PS50290">
    <property type="entry name" value="PI3_4_KINASE_3"/>
    <property type="match status" value="1"/>
</dbReference>
<dbReference type="GO" id="GO:0004674">
    <property type="term" value="F:protein serine/threonine kinase activity"/>
    <property type="evidence" value="ECO:0007669"/>
    <property type="project" value="UniProtKB-KW"/>
</dbReference>
<dbReference type="InterPro" id="IPR036940">
    <property type="entry name" value="PI3/4_kinase_cat_sf"/>
</dbReference>
<evidence type="ECO:0000256" key="10">
    <source>
        <dbReference type="ARBA" id="ARBA00032467"/>
    </source>
</evidence>
<dbReference type="SUPFAM" id="SSF56112">
    <property type="entry name" value="Protein kinase-like (PK-like)"/>
    <property type="match status" value="1"/>
</dbReference>